<dbReference type="Proteomes" id="UP000658127">
    <property type="component" value="Unassembled WGS sequence"/>
</dbReference>
<name>A0ABQ2KGQ3_9NOCA</name>
<dbReference type="Pfam" id="PF21833">
    <property type="entry name" value="DUF6893"/>
    <property type="match status" value="1"/>
</dbReference>
<gene>
    <name evidence="1" type="ORF">GCM10011610_34960</name>
</gene>
<dbReference type="RefSeq" id="WP_373291722.1">
    <property type="nucleotide sequence ID" value="NZ_BMNE01000003.1"/>
</dbReference>
<proteinExistence type="predicted"/>
<dbReference type="InterPro" id="IPR054188">
    <property type="entry name" value="DUF6893"/>
</dbReference>
<protein>
    <submittedName>
        <fullName evidence="1">Uncharacterized protein</fullName>
    </submittedName>
</protein>
<organism evidence="1 2">
    <name type="scientific">Nocardia rhizosphaerihabitans</name>
    <dbReference type="NCBI Taxonomy" id="1691570"/>
    <lineage>
        <taxon>Bacteria</taxon>
        <taxon>Bacillati</taxon>
        <taxon>Actinomycetota</taxon>
        <taxon>Actinomycetes</taxon>
        <taxon>Mycobacteriales</taxon>
        <taxon>Nocardiaceae</taxon>
        <taxon>Nocardia</taxon>
    </lineage>
</organism>
<dbReference type="EMBL" id="BMNE01000003">
    <property type="protein sequence ID" value="GGN82975.1"/>
    <property type="molecule type" value="Genomic_DNA"/>
</dbReference>
<accession>A0ABQ2KGQ3</accession>
<evidence type="ECO:0000313" key="1">
    <source>
        <dbReference type="EMBL" id="GGN82975.1"/>
    </source>
</evidence>
<reference evidence="2" key="1">
    <citation type="journal article" date="2019" name="Int. J. Syst. Evol. Microbiol.">
        <title>The Global Catalogue of Microorganisms (GCM) 10K type strain sequencing project: providing services to taxonomists for standard genome sequencing and annotation.</title>
        <authorList>
            <consortium name="The Broad Institute Genomics Platform"/>
            <consortium name="The Broad Institute Genome Sequencing Center for Infectious Disease"/>
            <person name="Wu L."/>
            <person name="Ma J."/>
        </authorList>
    </citation>
    <scope>NUCLEOTIDE SEQUENCE [LARGE SCALE GENOMIC DNA]</scope>
    <source>
        <strain evidence="2">CGMCC 4.7329</strain>
    </source>
</reference>
<evidence type="ECO:0000313" key="2">
    <source>
        <dbReference type="Proteomes" id="UP000658127"/>
    </source>
</evidence>
<comment type="caution">
    <text evidence="1">The sequence shown here is derived from an EMBL/GenBank/DDBJ whole genome shotgun (WGS) entry which is preliminary data.</text>
</comment>
<sequence length="39" mass="4084">MAIIGMIAVGLAAVVAAGAAVLGVRSIPDMQRYLKIRRM</sequence>
<keyword evidence="2" id="KW-1185">Reference proteome</keyword>